<dbReference type="Proteomes" id="UP001232992">
    <property type="component" value="Unassembled WGS sequence"/>
</dbReference>
<dbReference type="PROSITE" id="PS51683">
    <property type="entry name" value="SAM_OMT_II"/>
    <property type="match status" value="1"/>
</dbReference>
<evidence type="ECO:0000259" key="5">
    <source>
        <dbReference type="Pfam" id="PF08100"/>
    </source>
</evidence>
<feature type="domain" description="O-methyltransferase C-terminal" evidence="4">
    <location>
        <begin position="137"/>
        <end position="325"/>
    </location>
</feature>
<keyword evidence="3" id="KW-0949">S-adenosyl-L-methionine</keyword>
<dbReference type="InterPro" id="IPR016461">
    <property type="entry name" value="COMT-like"/>
</dbReference>
<keyword evidence="7" id="KW-1185">Reference proteome</keyword>
<dbReference type="InterPro" id="IPR029063">
    <property type="entry name" value="SAM-dependent_MTases_sf"/>
</dbReference>
<dbReference type="GO" id="GO:0008168">
    <property type="term" value="F:methyltransferase activity"/>
    <property type="evidence" value="ECO:0007669"/>
    <property type="project" value="UniProtKB-KW"/>
</dbReference>
<dbReference type="Pfam" id="PF08100">
    <property type="entry name" value="Dimerisation"/>
    <property type="match status" value="1"/>
</dbReference>
<proteinExistence type="predicted"/>
<dbReference type="SUPFAM" id="SSF46785">
    <property type="entry name" value="Winged helix' DNA-binding domain"/>
    <property type="match status" value="1"/>
</dbReference>
<accession>A0ABT7BSZ9</accession>
<dbReference type="PANTHER" id="PTHR43712">
    <property type="entry name" value="PUTATIVE (AFU_ORTHOLOGUE AFUA_4G14580)-RELATED"/>
    <property type="match status" value="1"/>
</dbReference>
<evidence type="ECO:0000256" key="3">
    <source>
        <dbReference type="ARBA" id="ARBA00022691"/>
    </source>
</evidence>
<dbReference type="Gene3D" id="1.10.10.10">
    <property type="entry name" value="Winged helix-like DNA-binding domain superfamily/Winged helix DNA-binding domain"/>
    <property type="match status" value="1"/>
</dbReference>
<organism evidence="6 7">
    <name type="scientific">Roseofilum casamattae BLCC-M143</name>
    <dbReference type="NCBI Taxonomy" id="3022442"/>
    <lineage>
        <taxon>Bacteria</taxon>
        <taxon>Bacillati</taxon>
        <taxon>Cyanobacteriota</taxon>
        <taxon>Cyanophyceae</taxon>
        <taxon>Desertifilales</taxon>
        <taxon>Desertifilaceae</taxon>
        <taxon>Roseofilum</taxon>
        <taxon>Roseofilum casamattae</taxon>
    </lineage>
</organism>
<dbReference type="InterPro" id="IPR036388">
    <property type="entry name" value="WH-like_DNA-bd_sf"/>
</dbReference>
<dbReference type="InterPro" id="IPR001077">
    <property type="entry name" value="COMT_C"/>
</dbReference>
<dbReference type="Pfam" id="PF00891">
    <property type="entry name" value="Methyltransf_2"/>
    <property type="match status" value="1"/>
</dbReference>
<dbReference type="PIRSF" id="PIRSF005739">
    <property type="entry name" value="O-mtase"/>
    <property type="match status" value="1"/>
</dbReference>
<comment type="caution">
    <text evidence="6">The sequence shown here is derived from an EMBL/GenBank/DDBJ whole genome shotgun (WGS) entry which is preliminary data.</text>
</comment>
<keyword evidence="1 6" id="KW-0489">Methyltransferase</keyword>
<dbReference type="InterPro" id="IPR036390">
    <property type="entry name" value="WH_DNA-bd_sf"/>
</dbReference>
<evidence type="ECO:0000256" key="2">
    <source>
        <dbReference type="ARBA" id="ARBA00022679"/>
    </source>
</evidence>
<dbReference type="Gene3D" id="3.40.50.150">
    <property type="entry name" value="Vaccinia Virus protein VP39"/>
    <property type="match status" value="1"/>
</dbReference>
<dbReference type="EMBL" id="JAQOSQ010000002">
    <property type="protein sequence ID" value="MDJ1182304.1"/>
    <property type="molecule type" value="Genomic_DNA"/>
</dbReference>
<dbReference type="SUPFAM" id="SSF53335">
    <property type="entry name" value="S-adenosyl-L-methionine-dependent methyltransferases"/>
    <property type="match status" value="1"/>
</dbReference>
<dbReference type="RefSeq" id="WP_283756956.1">
    <property type="nucleotide sequence ID" value="NZ_JAQOSQ010000002.1"/>
</dbReference>
<evidence type="ECO:0000256" key="1">
    <source>
        <dbReference type="ARBA" id="ARBA00022603"/>
    </source>
</evidence>
<keyword evidence="2" id="KW-0808">Transferase</keyword>
<gene>
    <name evidence="6" type="ORF">PMH09_03775</name>
</gene>
<dbReference type="PANTHER" id="PTHR43712:SF2">
    <property type="entry name" value="O-METHYLTRANSFERASE CICE"/>
    <property type="match status" value="1"/>
</dbReference>
<evidence type="ECO:0000313" key="7">
    <source>
        <dbReference type="Proteomes" id="UP001232992"/>
    </source>
</evidence>
<evidence type="ECO:0000313" key="6">
    <source>
        <dbReference type="EMBL" id="MDJ1182304.1"/>
    </source>
</evidence>
<evidence type="ECO:0000259" key="4">
    <source>
        <dbReference type="Pfam" id="PF00891"/>
    </source>
</evidence>
<name>A0ABT7BSZ9_9CYAN</name>
<dbReference type="InterPro" id="IPR012967">
    <property type="entry name" value="COMT_dimerisation"/>
</dbReference>
<protein>
    <submittedName>
        <fullName evidence="6">Methyltransferase</fullName>
    </submittedName>
</protein>
<feature type="domain" description="O-methyltransferase dimerisation" evidence="5">
    <location>
        <begin position="21"/>
        <end position="95"/>
    </location>
</feature>
<dbReference type="CDD" id="cd02440">
    <property type="entry name" value="AdoMet_MTases"/>
    <property type="match status" value="1"/>
</dbReference>
<sequence>MMTSATPVQLRKPRTDSSPLWDVVLGLLPQRTLLLAYDLKLFPFLAEQPHSIAEIGVAFQLDDRAVFAILSVLRSIGLVTEQAGQYSLTPLAEDYCLESSPTYLGGYLDWVIGRDSLVSFANFKESILSGGKTVDRGEEFFNAFAEQATLARSFSYAMHGHSMGSALAWPELIDLSQYKRFLDIGGGSGAHAISAVHQWPNLQATVLDLPAVCEVAQEFISRYGLDSQINTHSSDIWQEPFPVADVHFYADIYHDWSPEQGRFLTQKSFDRLPSGGRLIIHEMLYNDSKSGPLTVANYNLGMLLSMKGQQYSGRELSTLLSKVGFLDVEVIPTTGYWSIVTGCKP</sequence>
<dbReference type="GO" id="GO:0032259">
    <property type="term" value="P:methylation"/>
    <property type="evidence" value="ECO:0007669"/>
    <property type="project" value="UniProtKB-KW"/>
</dbReference>
<reference evidence="6 7" key="1">
    <citation type="submission" date="2023-01" db="EMBL/GenBank/DDBJ databases">
        <title>Novel diversity within Roseofilum (Cyanobacteria; Desertifilaceae) from marine benthic mats with descriptions of four novel species.</title>
        <authorList>
            <person name="Wang Y."/>
            <person name="Berthold D.E."/>
            <person name="Hu J."/>
            <person name="Lefler F.W."/>
            <person name="Laughinghouse H.D. IV."/>
        </authorList>
    </citation>
    <scope>NUCLEOTIDE SEQUENCE [LARGE SCALE GENOMIC DNA]</scope>
    <source>
        <strain evidence="6 7">BLCC-M143</strain>
    </source>
</reference>